<sequence length="137" mass="15522">MIEEKSVQNNVKNERRVTYFTLFSTTGTLVCCALPIIFVTLGLGASVAAFTNEFPFFISLTRDYKEEVFIFSGAMLAVSGWLMYRPGRVCPTDPELGKKCSSAHKWNKRIYWTSVVIWCVGFFAAFLALPLQIWLDS</sequence>
<reference evidence="2" key="1">
    <citation type="submission" date="2018-06" db="EMBL/GenBank/DDBJ databases">
        <authorList>
            <person name="Zhirakovskaya E."/>
        </authorList>
    </citation>
    <scope>NUCLEOTIDE SEQUENCE</scope>
</reference>
<keyword evidence="1" id="KW-0812">Transmembrane</keyword>
<keyword evidence="1" id="KW-1133">Transmembrane helix</keyword>
<feature type="transmembrane region" description="Helical" evidence="1">
    <location>
        <begin position="20"/>
        <end position="48"/>
    </location>
</feature>
<feature type="transmembrane region" description="Helical" evidence="1">
    <location>
        <begin position="68"/>
        <end position="84"/>
    </location>
</feature>
<organism evidence="2">
    <name type="scientific">hydrothermal vent metagenome</name>
    <dbReference type="NCBI Taxonomy" id="652676"/>
    <lineage>
        <taxon>unclassified sequences</taxon>
        <taxon>metagenomes</taxon>
        <taxon>ecological metagenomes</taxon>
    </lineage>
</organism>
<name>A0A3B0XXM4_9ZZZZ</name>
<feature type="transmembrane region" description="Helical" evidence="1">
    <location>
        <begin position="110"/>
        <end position="135"/>
    </location>
</feature>
<proteinExistence type="predicted"/>
<accession>A0A3B0XXM4</accession>
<dbReference type="EMBL" id="UOFL01000036">
    <property type="protein sequence ID" value="VAW72291.1"/>
    <property type="molecule type" value="Genomic_DNA"/>
</dbReference>
<protein>
    <submittedName>
        <fullName evidence="2">Uncharacterized protein</fullName>
    </submittedName>
</protein>
<evidence type="ECO:0000313" key="2">
    <source>
        <dbReference type="EMBL" id="VAW72291.1"/>
    </source>
</evidence>
<gene>
    <name evidence="2" type="ORF">MNBD_GAMMA12-1695</name>
</gene>
<keyword evidence="1" id="KW-0472">Membrane</keyword>
<evidence type="ECO:0000256" key="1">
    <source>
        <dbReference type="SAM" id="Phobius"/>
    </source>
</evidence>
<dbReference type="AlphaFoldDB" id="A0A3B0XXM4"/>